<dbReference type="GO" id="GO:0006146">
    <property type="term" value="P:adenine catabolic process"/>
    <property type="evidence" value="ECO:0007669"/>
    <property type="project" value="UniProtKB-UniRule"/>
</dbReference>
<name>A0A1G4IT39_9SACH</name>
<keyword evidence="4 7" id="KW-0862">Zinc</keyword>
<keyword evidence="5 7" id="KW-0546">Nucleotide metabolism</keyword>
<keyword evidence="2 7" id="KW-0479">Metal-binding</keyword>
<sequence length="465" mass="51939">MLGKPGGVPCYCMSLHPLPLYSRHRALAAGGTPQTSPGGSPRRRKRLTPSPRNGDPPVTCRYYLPSRCFSASSFFFCRIGHRRAALGAYIFEEHRAGPARRCSFRPQHSMSDYTCSQTMRDFLRELPKCEHHVHLEGTLEPDLLFPLAKRNNVSLPADFPSSAEALHERYNRFADLADFLHFYYIGTNVLLLEQDFFDLAWAYFQRAAAQGLRHAEMFFDPQSHTTRGVALDAVVGGFRRACERAETELGVTSKLIMCLLRHLPVPECLATVQSAQPFFESGTVQGLGLDSAERPFPPELFTECYEQARRFQPELRLTAHAGEEGPASYVTTALDLLGAQRIDHGVRCVEDAALVARLASSDTLLTVCPLSNVRLQVVQHVRELPLQKLLDAGVPFSLNSDDPAYFGGYVLDNYVAVQQAFGWSRQTWARVAGAAVRGSWCDDKRKTELLDQIERVVAKYEAIAD</sequence>
<dbReference type="PANTHER" id="PTHR43114">
    <property type="entry name" value="ADENINE DEAMINASE"/>
    <property type="match status" value="1"/>
</dbReference>
<evidence type="ECO:0000259" key="9">
    <source>
        <dbReference type="Pfam" id="PF00962"/>
    </source>
</evidence>
<dbReference type="Pfam" id="PF00962">
    <property type="entry name" value="A_deaminase"/>
    <property type="match status" value="1"/>
</dbReference>
<dbReference type="STRING" id="1230905.A0A1G4IT39"/>
<dbReference type="GO" id="GO:0008270">
    <property type="term" value="F:zinc ion binding"/>
    <property type="evidence" value="ECO:0007669"/>
    <property type="project" value="UniProtKB-UniRule"/>
</dbReference>
<dbReference type="GO" id="GO:0009168">
    <property type="term" value="P:purine ribonucleoside monophosphate biosynthetic process"/>
    <property type="evidence" value="ECO:0007669"/>
    <property type="project" value="InterPro"/>
</dbReference>
<dbReference type="InterPro" id="IPR006330">
    <property type="entry name" value="Ado/ade_deaminase"/>
</dbReference>
<feature type="compositionally biased region" description="Low complexity" evidence="8">
    <location>
        <begin position="30"/>
        <end position="40"/>
    </location>
</feature>
<feature type="region of interest" description="Disordered" evidence="8">
    <location>
        <begin position="28"/>
        <end position="54"/>
    </location>
</feature>
<accession>A0A1G4IT39</accession>
<feature type="binding site" evidence="7">
    <location>
        <position position="401"/>
    </location>
    <ligand>
        <name>Zn(2+)</name>
        <dbReference type="ChEBI" id="CHEBI:29105"/>
        <note>catalytic</note>
    </ligand>
</feature>
<dbReference type="AlphaFoldDB" id="A0A1G4IT39"/>
<feature type="binding site" evidence="7">
    <location>
        <position position="320"/>
    </location>
    <ligand>
        <name>Zn(2+)</name>
        <dbReference type="ChEBI" id="CHEBI:29105"/>
        <note>catalytic</note>
    </ligand>
</feature>
<evidence type="ECO:0000256" key="1">
    <source>
        <dbReference type="ARBA" id="ARBA00022490"/>
    </source>
</evidence>
<dbReference type="Gene3D" id="3.20.20.140">
    <property type="entry name" value="Metal-dependent hydrolases"/>
    <property type="match status" value="1"/>
</dbReference>
<dbReference type="FunFam" id="3.20.20.140:FF:000039">
    <property type="entry name" value="Adenine deaminase"/>
    <property type="match status" value="1"/>
</dbReference>
<dbReference type="PANTHER" id="PTHR43114:SF6">
    <property type="entry name" value="ADENINE DEAMINASE"/>
    <property type="match status" value="1"/>
</dbReference>
<organism evidence="10 11">
    <name type="scientific">Lachancea mirantina</name>
    <dbReference type="NCBI Taxonomy" id="1230905"/>
    <lineage>
        <taxon>Eukaryota</taxon>
        <taxon>Fungi</taxon>
        <taxon>Dikarya</taxon>
        <taxon>Ascomycota</taxon>
        <taxon>Saccharomycotina</taxon>
        <taxon>Saccharomycetes</taxon>
        <taxon>Saccharomycetales</taxon>
        <taxon>Saccharomycetaceae</taxon>
        <taxon>Lachancea</taxon>
    </lineage>
</organism>
<keyword evidence="11" id="KW-1185">Reference proteome</keyword>
<proteinExistence type="inferred from homology"/>
<keyword evidence="6 7" id="KW-0539">Nucleus</keyword>
<evidence type="ECO:0000256" key="2">
    <source>
        <dbReference type="ARBA" id="ARBA00022723"/>
    </source>
</evidence>
<dbReference type="CDD" id="cd01320">
    <property type="entry name" value="ADA"/>
    <property type="match status" value="1"/>
</dbReference>
<keyword evidence="3 7" id="KW-0378">Hydrolase</keyword>
<feature type="binding site" evidence="7">
    <location>
        <position position="402"/>
    </location>
    <ligand>
        <name>substrate</name>
    </ligand>
</feature>
<dbReference type="GO" id="GO:0005829">
    <property type="term" value="C:cytosol"/>
    <property type="evidence" value="ECO:0007669"/>
    <property type="project" value="TreeGrafter"/>
</dbReference>
<feature type="site" description="Important for catalytic activity" evidence="7">
    <location>
        <position position="344"/>
    </location>
</feature>
<evidence type="ECO:0000256" key="8">
    <source>
        <dbReference type="SAM" id="MobiDB-lite"/>
    </source>
</evidence>
<evidence type="ECO:0000256" key="5">
    <source>
        <dbReference type="ARBA" id="ARBA00023080"/>
    </source>
</evidence>
<dbReference type="GO" id="GO:0009117">
    <property type="term" value="P:nucleotide metabolic process"/>
    <property type="evidence" value="ECO:0007669"/>
    <property type="project" value="UniProtKB-KW"/>
</dbReference>
<feature type="domain" description="Adenosine deaminase" evidence="9">
    <location>
        <begin position="127"/>
        <end position="455"/>
    </location>
</feature>
<dbReference type="NCBIfam" id="TIGR01430">
    <property type="entry name" value="aden_deam"/>
    <property type="match status" value="1"/>
</dbReference>
<feature type="binding site" evidence="7">
    <location>
        <position position="132"/>
    </location>
    <ligand>
        <name>Zn(2+)</name>
        <dbReference type="ChEBI" id="CHEBI:29105"/>
        <note>catalytic</note>
    </ligand>
</feature>
<dbReference type="HAMAP" id="MF_01962">
    <property type="entry name" value="Adenine_deaminase"/>
    <property type="match status" value="1"/>
</dbReference>
<dbReference type="InterPro" id="IPR001365">
    <property type="entry name" value="A_deaminase_dom"/>
</dbReference>
<dbReference type="InterPro" id="IPR032466">
    <property type="entry name" value="Metal_Hydrolase"/>
</dbReference>
<comment type="function">
    <text evidence="7">Catalyzes the hydrolytic deamination of adenine to hypoxanthine. Plays an important role in the purine salvage pathway and in nitrogen catabolism.</text>
</comment>
<dbReference type="EMBL" id="LT598464">
    <property type="protein sequence ID" value="SCU80117.1"/>
    <property type="molecule type" value="Genomic_DNA"/>
</dbReference>
<evidence type="ECO:0000256" key="4">
    <source>
        <dbReference type="ARBA" id="ARBA00022833"/>
    </source>
</evidence>
<dbReference type="InterPro" id="IPR006650">
    <property type="entry name" value="A/AMP_deam_AS"/>
</dbReference>
<evidence type="ECO:0000313" key="10">
    <source>
        <dbReference type="EMBL" id="SCU80117.1"/>
    </source>
</evidence>
<dbReference type="PROSITE" id="PS00485">
    <property type="entry name" value="A_DEAMINASE"/>
    <property type="match status" value="1"/>
</dbReference>
<comment type="cofactor">
    <cofactor evidence="7">
        <name>Zn(2+)</name>
        <dbReference type="ChEBI" id="CHEBI:29105"/>
    </cofactor>
    <text evidence="7">Binds 1 zinc ion per subunit.</text>
</comment>
<evidence type="ECO:0000256" key="3">
    <source>
        <dbReference type="ARBA" id="ARBA00022801"/>
    </source>
</evidence>
<comment type="subcellular location">
    <subcellularLocation>
        <location evidence="7">Cytoplasm</location>
    </subcellularLocation>
    <subcellularLocation>
        <location evidence="7">Nucleus</location>
    </subcellularLocation>
</comment>
<keyword evidence="1 7" id="KW-0963">Cytoplasm</keyword>
<feature type="binding site" evidence="7">
    <location>
        <position position="134"/>
    </location>
    <ligand>
        <name>Zn(2+)</name>
        <dbReference type="ChEBI" id="CHEBI:29105"/>
        <note>catalytic</note>
    </ligand>
</feature>
<dbReference type="GO" id="GO:0043103">
    <property type="term" value="P:hypoxanthine salvage"/>
    <property type="evidence" value="ECO:0007669"/>
    <property type="project" value="UniProtKB-UniRule"/>
</dbReference>
<dbReference type="OrthoDB" id="272271at2759"/>
<dbReference type="GO" id="GO:0005634">
    <property type="term" value="C:nucleus"/>
    <property type="evidence" value="ECO:0007669"/>
    <property type="project" value="UniProtKB-SubCell"/>
</dbReference>
<dbReference type="Proteomes" id="UP000191024">
    <property type="component" value="Chromosome B"/>
</dbReference>
<gene>
    <name evidence="7" type="primary">AAH1</name>
    <name evidence="10" type="ORF">LAMI_0B00870G</name>
</gene>
<comment type="similarity">
    <text evidence="7">Belongs to the metallo-dependent hydrolases superfamily. Adenosine and AMP deaminases family. Adenine deaminase type 2 subfamily.</text>
</comment>
<feature type="active site" description="Proton donor" evidence="7">
    <location>
        <position position="323"/>
    </location>
</feature>
<reference evidence="10 11" key="1">
    <citation type="submission" date="2016-03" db="EMBL/GenBank/DDBJ databases">
        <authorList>
            <person name="Devillers H."/>
        </authorList>
    </citation>
    <scope>NUCLEOTIDE SEQUENCE [LARGE SCALE GENOMIC DNA]</scope>
    <source>
        <strain evidence="10">CBS 11717</strain>
    </source>
</reference>
<dbReference type="SUPFAM" id="SSF51556">
    <property type="entry name" value="Metallo-dependent hydrolases"/>
    <property type="match status" value="1"/>
</dbReference>
<dbReference type="InterPro" id="IPR028892">
    <property type="entry name" value="ADE"/>
</dbReference>
<evidence type="ECO:0000256" key="7">
    <source>
        <dbReference type="HAMAP-Rule" id="MF_03145"/>
    </source>
</evidence>
<comment type="catalytic activity">
    <reaction evidence="7">
        <text>adenine + H2O + H(+) = hypoxanthine + NH4(+)</text>
        <dbReference type="Rhea" id="RHEA:23688"/>
        <dbReference type="ChEBI" id="CHEBI:15377"/>
        <dbReference type="ChEBI" id="CHEBI:15378"/>
        <dbReference type="ChEBI" id="CHEBI:16708"/>
        <dbReference type="ChEBI" id="CHEBI:17368"/>
        <dbReference type="ChEBI" id="CHEBI:28938"/>
        <dbReference type="EC" id="3.5.4.2"/>
    </reaction>
</comment>
<evidence type="ECO:0000256" key="6">
    <source>
        <dbReference type="ARBA" id="ARBA00023242"/>
    </source>
</evidence>
<protein>
    <recommendedName>
        <fullName evidence="7">Adenine deaminase</fullName>
        <shortName evidence="7">ADE</shortName>
        <ecNumber evidence="7">3.5.4.2</ecNumber>
    </recommendedName>
    <alternativeName>
        <fullName evidence="7">Adenine aminohydrolase</fullName>
        <shortName evidence="7">AAH</shortName>
    </alternativeName>
</protein>
<dbReference type="GO" id="GO:0000034">
    <property type="term" value="F:adenine deaminase activity"/>
    <property type="evidence" value="ECO:0007669"/>
    <property type="project" value="UniProtKB-UniRule"/>
</dbReference>
<evidence type="ECO:0000313" key="11">
    <source>
        <dbReference type="Proteomes" id="UP000191024"/>
    </source>
</evidence>
<dbReference type="EC" id="3.5.4.2" evidence="7"/>